<name>A0AAW1RPK6_9CHLO</name>
<dbReference type="InterPro" id="IPR018103">
    <property type="entry name" value="Translation_control_tumour_CS"/>
</dbReference>
<feature type="domain" description="TCTP" evidence="4">
    <location>
        <begin position="1"/>
        <end position="166"/>
    </location>
</feature>
<dbReference type="AlphaFoldDB" id="A0AAW1RPK6"/>
<proteinExistence type="inferred from homology"/>
<accession>A0AAW1RPK6</accession>
<evidence type="ECO:0000256" key="1">
    <source>
        <dbReference type="ARBA" id="ARBA00004496"/>
    </source>
</evidence>
<dbReference type="PROSITE" id="PS01003">
    <property type="entry name" value="TCTP_2"/>
    <property type="match status" value="1"/>
</dbReference>
<evidence type="ECO:0000256" key="3">
    <source>
        <dbReference type="PROSITE-ProRule" id="PRU01133"/>
    </source>
</evidence>
<dbReference type="FunFam" id="2.170.150.10:FF:000003">
    <property type="entry name" value="Translationally-controlled tumor protein homolog"/>
    <property type="match status" value="1"/>
</dbReference>
<dbReference type="InterPro" id="IPR011323">
    <property type="entry name" value="Mss4/transl-control_tumour"/>
</dbReference>
<evidence type="ECO:0000313" key="5">
    <source>
        <dbReference type="EMBL" id="KAK9835533.1"/>
    </source>
</evidence>
<dbReference type="Gene3D" id="2.170.150.10">
    <property type="entry name" value="Metal Binding Protein, Guanine Nucleotide Exchange Factor, Chain A"/>
    <property type="match status" value="1"/>
</dbReference>
<dbReference type="PRINTS" id="PR01653">
    <property type="entry name" value="TCTPROTEIN"/>
</dbReference>
<dbReference type="GO" id="GO:0005737">
    <property type="term" value="C:cytoplasm"/>
    <property type="evidence" value="ECO:0007669"/>
    <property type="project" value="UniProtKB-SubCell"/>
</dbReference>
<protein>
    <recommendedName>
        <fullName evidence="4">TCTP domain-containing protein</fullName>
    </recommendedName>
</protein>
<gene>
    <name evidence="5" type="ORF">WJX74_002494</name>
</gene>
<keyword evidence="2" id="KW-0963">Cytoplasm</keyword>
<dbReference type="SUPFAM" id="SSF51316">
    <property type="entry name" value="Mss4-like"/>
    <property type="match status" value="1"/>
</dbReference>
<dbReference type="PANTHER" id="PTHR11991">
    <property type="entry name" value="TRANSLATIONALLY CONTROLLED TUMOR PROTEIN-RELATED"/>
    <property type="match status" value="1"/>
</dbReference>
<dbReference type="InterPro" id="IPR018105">
    <property type="entry name" value="Translational_control_tumour_p"/>
</dbReference>
<dbReference type="InterPro" id="IPR011057">
    <property type="entry name" value="Mss4-like_sf"/>
</dbReference>
<evidence type="ECO:0000259" key="4">
    <source>
        <dbReference type="PROSITE" id="PS51797"/>
    </source>
</evidence>
<dbReference type="PROSITE" id="PS51797">
    <property type="entry name" value="TCTP_3"/>
    <property type="match status" value="1"/>
</dbReference>
<keyword evidence="6" id="KW-1185">Reference proteome</keyword>
<evidence type="ECO:0000313" key="6">
    <source>
        <dbReference type="Proteomes" id="UP001438707"/>
    </source>
</evidence>
<dbReference type="PANTHER" id="PTHR11991:SF0">
    <property type="entry name" value="TRANSLATIONALLY-CONTROLLED TUMOR PROTEIN"/>
    <property type="match status" value="1"/>
</dbReference>
<sequence>MLIYKDLLSGDELISDSYPLEEVEDGFFFKVQGKWVEVGDVEVDTGANASAEEAEEGVDSSSRKVVDIQDSFRLSETSSYDKKAFMAYIKGWLGKVLAKLPEGEQAEFKTKSQPAIKFLLSKIKDLQFFTGESMDPDATMVYAYYPDGAADPTFLFPRYALKEQKC</sequence>
<dbReference type="GO" id="GO:0032502">
    <property type="term" value="P:developmental process"/>
    <property type="evidence" value="ECO:0007669"/>
    <property type="project" value="UniProtKB-ARBA"/>
</dbReference>
<comment type="similarity">
    <text evidence="3">Belongs to the TCTP family.</text>
</comment>
<comment type="caution">
    <text evidence="5">The sequence shown here is derived from an EMBL/GenBank/DDBJ whole genome shotgun (WGS) entry which is preliminary data.</text>
</comment>
<dbReference type="GO" id="GO:0005509">
    <property type="term" value="F:calcium ion binding"/>
    <property type="evidence" value="ECO:0007669"/>
    <property type="project" value="TreeGrafter"/>
</dbReference>
<reference evidence="5 6" key="1">
    <citation type="journal article" date="2024" name="Nat. Commun.">
        <title>Phylogenomics reveals the evolutionary origins of lichenization in chlorophyte algae.</title>
        <authorList>
            <person name="Puginier C."/>
            <person name="Libourel C."/>
            <person name="Otte J."/>
            <person name="Skaloud P."/>
            <person name="Haon M."/>
            <person name="Grisel S."/>
            <person name="Petersen M."/>
            <person name="Berrin J.G."/>
            <person name="Delaux P.M."/>
            <person name="Dal Grande F."/>
            <person name="Keller J."/>
        </authorList>
    </citation>
    <scope>NUCLEOTIDE SEQUENCE [LARGE SCALE GENOMIC DNA]</scope>
    <source>
        <strain evidence="5 6">SAG 2145</strain>
    </source>
</reference>
<dbReference type="InterPro" id="IPR034737">
    <property type="entry name" value="TCTP"/>
</dbReference>
<dbReference type="EMBL" id="JALJOS010000008">
    <property type="protein sequence ID" value="KAK9835533.1"/>
    <property type="molecule type" value="Genomic_DNA"/>
</dbReference>
<dbReference type="Pfam" id="PF00838">
    <property type="entry name" value="TCTP"/>
    <property type="match status" value="1"/>
</dbReference>
<evidence type="ECO:0000256" key="2">
    <source>
        <dbReference type="ARBA" id="ARBA00022490"/>
    </source>
</evidence>
<comment type="subcellular location">
    <subcellularLocation>
        <location evidence="1">Cytoplasm</location>
    </subcellularLocation>
</comment>
<dbReference type="Proteomes" id="UP001438707">
    <property type="component" value="Unassembled WGS sequence"/>
</dbReference>
<organism evidence="5 6">
    <name type="scientific">Apatococcus lobatus</name>
    <dbReference type="NCBI Taxonomy" id="904363"/>
    <lineage>
        <taxon>Eukaryota</taxon>
        <taxon>Viridiplantae</taxon>
        <taxon>Chlorophyta</taxon>
        <taxon>core chlorophytes</taxon>
        <taxon>Trebouxiophyceae</taxon>
        <taxon>Chlorellales</taxon>
        <taxon>Chlorellaceae</taxon>
        <taxon>Apatococcus</taxon>
    </lineage>
</organism>